<dbReference type="GO" id="GO:0005524">
    <property type="term" value="F:ATP binding"/>
    <property type="evidence" value="ECO:0007669"/>
    <property type="project" value="InterPro"/>
</dbReference>
<comment type="similarity">
    <text evidence="1">Belongs to the GSP E family.</text>
</comment>
<dbReference type="Gene3D" id="3.30.450.90">
    <property type="match status" value="1"/>
</dbReference>
<dbReference type="InterPro" id="IPR001482">
    <property type="entry name" value="T2SS/T4SS_dom"/>
</dbReference>
<dbReference type="SUPFAM" id="SSF52540">
    <property type="entry name" value="P-loop containing nucleoside triphosphate hydrolases"/>
    <property type="match status" value="1"/>
</dbReference>
<dbReference type="InterPro" id="IPR027417">
    <property type="entry name" value="P-loop_NTPase"/>
</dbReference>
<reference evidence="3" key="1">
    <citation type="submission" date="2020-07" db="EMBL/GenBank/DDBJ databases">
        <title>Huge and variable diversity of episymbiotic CPR bacteria and DPANN archaea in groundwater ecosystems.</title>
        <authorList>
            <person name="He C.Y."/>
            <person name="Keren R."/>
            <person name="Whittaker M."/>
            <person name="Farag I.F."/>
            <person name="Doudna J."/>
            <person name="Cate J.H.D."/>
            <person name="Banfield J.F."/>
        </authorList>
    </citation>
    <scope>NUCLEOTIDE SEQUENCE</scope>
    <source>
        <strain evidence="3">NC_groundwater_1520_Pr4_B-0.1um_53_5</strain>
    </source>
</reference>
<dbReference type="InterPro" id="IPR006321">
    <property type="entry name" value="PilT/PilU"/>
</dbReference>
<accession>A0A933I8N9</accession>
<dbReference type="NCBIfam" id="TIGR01420">
    <property type="entry name" value="pilT_fam"/>
    <property type="match status" value="1"/>
</dbReference>
<evidence type="ECO:0000313" key="3">
    <source>
        <dbReference type="EMBL" id="MBI4725729.1"/>
    </source>
</evidence>
<evidence type="ECO:0000313" key="4">
    <source>
        <dbReference type="Proteomes" id="UP000736328"/>
    </source>
</evidence>
<dbReference type="PANTHER" id="PTHR30486">
    <property type="entry name" value="TWITCHING MOTILITY PROTEIN PILT"/>
    <property type="match status" value="1"/>
</dbReference>
<proteinExistence type="inferred from homology"/>
<evidence type="ECO:0000259" key="2">
    <source>
        <dbReference type="PROSITE" id="PS00662"/>
    </source>
</evidence>
<dbReference type="Gene3D" id="3.40.50.300">
    <property type="entry name" value="P-loop containing nucleotide triphosphate hydrolases"/>
    <property type="match status" value="1"/>
</dbReference>
<dbReference type="PROSITE" id="PS00662">
    <property type="entry name" value="T2SP_E"/>
    <property type="match status" value="1"/>
</dbReference>
<dbReference type="Pfam" id="PF00437">
    <property type="entry name" value="T2SSE"/>
    <property type="match status" value="1"/>
</dbReference>
<dbReference type="EMBL" id="JACQXR010000008">
    <property type="protein sequence ID" value="MBI4725729.1"/>
    <property type="molecule type" value="Genomic_DNA"/>
</dbReference>
<dbReference type="AlphaFoldDB" id="A0A933I8N9"/>
<dbReference type="Proteomes" id="UP000736328">
    <property type="component" value="Unassembled WGS sequence"/>
</dbReference>
<dbReference type="GO" id="GO:0016887">
    <property type="term" value="F:ATP hydrolysis activity"/>
    <property type="evidence" value="ECO:0007669"/>
    <property type="project" value="InterPro"/>
</dbReference>
<sequence>MQLAELLYLTFQKGASDLILKVGTPPALRLQGNLVPVELPVLTSEDTKRFAVDIMTKEQLERFRRERELDMACSIANLCRFRASVFFQRTEFGLVFRVVPNRIPTVDELNLPIVCKNLSMRPRGLILVTGPAGCGKSTTIAAMVETRNANQDCHIVTIEDPIEFIYQDKKAEINQREVGKDTHSFTNALTSVLRQDPDMIVIGEMRDLETIQLAITAAETGHLVLSTLHTTDSMQTIDRIVEVFPPYQQAQVRMQISGNLLAVLSQVLPRRADGKGRIMAYELMLINGAIRNLIREGKTSQIPSAIQMGTKQGMMPLNHSLADLVRRRMITLDEALIHTDNQDDLKNNLARAAAPVPPVK</sequence>
<dbReference type="CDD" id="cd01131">
    <property type="entry name" value="PilT"/>
    <property type="match status" value="1"/>
</dbReference>
<feature type="domain" description="Bacterial type II secretion system protein E" evidence="2">
    <location>
        <begin position="193"/>
        <end position="207"/>
    </location>
</feature>
<name>A0A933I8N9_UNCT6</name>
<dbReference type="InterPro" id="IPR050921">
    <property type="entry name" value="T4SS_GSP_E_ATPase"/>
</dbReference>
<gene>
    <name evidence="3" type="ORF">HY768_00635</name>
</gene>
<protein>
    <submittedName>
        <fullName evidence="3">Type IV pilus twitching motility protein PilT</fullName>
    </submittedName>
</protein>
<organism evidence="3 4">
    <name type="scientific">candidate division TA06 bacterium</name>
    <dbReference type="NCBI Taxonomy" id="2250710"/>
    <lineage>
        <taxon>Bacteria</taxon>
        <taxon>Bacteria division TA06</taxon>
    </lineage>
</organism>
<evidence type="ECO:0000256" key="1">
    <source>
        <dbReference type="ARBA" id="ARBA00006611"/>
    </source>
</evidence>
<comment type="caution">
    <text evidence="3">The sequence shown here is derived from an EMBL/GenBank/DDBJ whole genome shotgun (WGS) entry which is preliminary data.</text>
</comment>